<proteinExistence type="inferred from homology"/>
<comment type="subcellular location">
    <subcellularLocation>
        <location evidence="1">Cell membrane</location>
        <topology evidence="1">Multi-pass membrane protein</topology>
    </subcellularLocation>
</comment>
<reference evidence="8 9" key="1">
    <citation type="journal article" date="2019" name="Int. J. Syst. Evol. Microbiol.">
        <title>The Global Catalogue of Microorganisms (GCM) 10K type strain sequencing project: providing services to taxonomists for standard genome sequencing and annotation.</title>
        <authorList>
            <consortium name="The Broad Institute Genomics Platform"/>
            <consortium name="The Broad Institute Genome Sequencing Center for Infectious Disease"/>
            <person name="Wu L."/>
            <person name="Ma J."/>
        </authorList>
    </citation>
    <scope>NUCLEOTIDE SEQUENCE [LARGE SCALE GENOMIC DNA]</scope>
    <source>
        <strain evidence="8 9">JCM 14545</strain>
    </source>
</reference>
<feature type="transmembrane region" description="Helical" evidence="7">
    <location>
        <begin position="63"/>
        <end position="80"/>
    </location>
</feature>
<dbReference type="PANTHER" id="PTHR34584:SF1">
    <property type="entry name" value="NA(+)_H(+) ANTIPORTER SUBUNIT E1"/>
    <property type="match status" value="1"/>
</dbReference>
<dbReference type="Pfam" id="PF01899">
    <property type="entry name" value="MNHE"/>
    <property type="match status" value="1"/>
</dbReference>
<evidence type="ECO:0000256" key="2">
    <source>
        <dbReference type="ARBA" id="ARBA00006228"/>
    </source>
</evidence>
<dbReference type="Proteomes" id="UP001501116">
    <property type="component" value="Unassembled WGS sequence"/>
</dbReference>
<evidence type="ECO:0000256" key="7">
    <source>
        <dbReference type="SAM" id="Phobius"/>
    </source>
</evidence>
<evidence type="ECO:0000256" key="4">
    <source>
        <dbReference type="ARBA" id="ARBA00022692"/>
    </source>
</evidence>
<name>A0ABN2QX99_9PSEU</name>
<protein>
    <submittedName>
        <fullName evidence="8">Na+/H+ antiporter subunit E</fullName>
    </submittedName>
</protein>
<evidence type="ECO:0000256" key="3">
    <source>
        <dbReference type="ARBA" id="ARBA00022475"/>
    </source>
</evidence>
<dbReference type="InterPro" id="IPR002758">
    <property type="entry name" value="Cation_antiport_E"/>
</dbReference>
<keyword evidence="3" id="KW-1003">Cell membrane</keyword>
<sequence>MTAMLRRLPMFLWLVLVWLLLWGSVDIGLVVLGVLVAVGVLALYPVRPVCSGLRPRPIALLRLAGYLVADLVTSAVKVGWQVLRHGRAVRGAVIAVPVLSDVDWLVAAAANLLSLGPGKSVVQLDRKGRVFYVYALNPGDPARVRDDVLHLQRRVLRAFGASEEDPL</sequence>
<evidence type="ECO:0000256" key="6">
    <source>
        <dbReference type="ARBA" id="ARBA00023136"/>
    </source>
</evidence>
<keyword evidence="9" id="KW-1185">Reference proteome</keyword>
<feature type="transmembrane region" description="Helical" evidence="7">
    <location>
        <begin position="12"/>
        <end position="43"/>
    </location>
</feature>
<keyword evidence="4 7" id="KW-0812">Transmembrane</keyword>
<dbReference type="RefSeq" id="WP_344418621.1">
    <property type="nucleotide sequence ID" value="NZ_BAAANN010000012.1"/>
</dbReference>
<keyword evidence="5 7" id="KW-1133">Transmembrane helix</keyword>
<gene>
    <name evidence="8" type="ORF">GCM10009754_32910</name>
</gene>
<comment type="similarity">
    <text evidence="2">Belongs to the CPA3 antiporters (TC 2.A.63) subunit E family.</text>
</comment>
<organism evidence="8 9">
    <name type="scientific">Amycolatopsis minnesotensis</name>
    <dbReference type="NCBI Taxonomy" id="337894"/>
    <lineage>
        <taxon>Bacteria</taxon>
        <taxon>Bacillati</taxon>
        <taxon>Actinomycetota</taxon>
        <taxon>Actinomycetes</taxon>
        <taxon>Pseudonocardiales</taxon>
        <taxon>Pseudonocardiaceae</taxon>
        <taxon>Amycolatopsis</taxon>
    </lineage>
</organism>
<evidence type="ECO:0000313" key="8">
    <source>
        <dbReference type="EMBL" id="GAA1959824.1"/>
    </source>
</evidence>
<dbReference type="PANTHER" id="PTHR34584">
    <property type="entry name" value="NA(+)/H(+) ANTIPORTER SUBUNIT E1"/>
    <property type="match status" value="1"/>
</dbReference>
<keyword evidence="6 7" id="KW-0472">Membrane</keyword>
<dbReference type="EMBL" id="BAAANN010000012">
    <property type="protein sequence ID" value="GAA1959824.1"/>
    <property type="molecule type" value="Genomic_DNA"/>
</dbReference>
<evidence type="ECO:0000256" key="1">
    <source>
        <dbReference type="ARBA" id="ARBA00004651"/>
    </source>
</evidence>
<evidence type="ECO:0000313" key="9">
    <source>
        <dbReference type="Proteomes" id="UP001501116"/>
    </source>
</evidence>
<comment type="caution">
    <text evidence="8">The sequence shown here is derived from an EMBL/GenBank/DDBJ whole genome shotgun (WGS) entry which is preliminary data.</text>
</comment>
<evidence type="ECO:0000256" key="5">
    <source>
        <dbReference type="ARBA" id="ARBA00022989"/>
    </source>
</evidence>
<accession>A0ABN2QX99</accession>